<name>A0AAF0UTD0_SOLVR</name>
<keyword evidence="3" id="KW-1185">Reference proteome</keyword>
<dbReference type="AlphaFoldDB" id="A0AAF0UTD0"/>
<dbReference type="EMBL" id="CP133621">
    <property type="protein sequence ID" value="WMV50771.1"/>
    <property type="molecule type" value="Genomic_DNA"/>
</dbReference>
<protein>
    <submittedName>
        <fullName evidence="2">Uncharacterized protein</fullName>
    </submittedName>
</protein>
<reference evidence="2" key="1">
    <citation type="submission" date="2023-08" db="EMBL/GenBank/DDBJ databases">
        <title>A de novo genome assembly of Solanum verrucosum Schlechtendal, a Mexican diploid species geographically isolated from the other diploid A-genome species in potato relatives.</title>
        <authorList>
            <person name="Hosaka K."/>
        </authorList>
    </citation>
    <scope>NUCLEOTIDE SEQUENCE</scope>
    <source>
        <tissue evidence="2">Young leaves</tissue>
    </source>
</reference>
<evidence type="ECO:0000256" key="1">
    <source>
        <dbReference type="SAM" id="MobiDB-lite"/>
    </source>
</evidence>
<feature type="compositionally biased region" description="Basic and acidic residues" evidence="1">
    <location>
        <begin position="1"/>
        <end position="25"/>
    </location>
</feature>
<evidence type="ECO:0000313" key="2">
    <source>
        <dbReference type="EMBL" id="WMV50771.1"/>
    </source>
</evidence>
<feature type="region of interest" description="Disordered" evidence="1">
    <location>
        <begin position="1"/>
        <end position="39"/>
    </location>
</feature>
<gene>
    <name evidence="2" type="ORF">MTR67_044156</name>
</gene>
<proteinExistence type="predicted"/>
<sequence>MEGEVRVLREKRKNEKANKKEEARNGDGASQNEGKSKNLHELFMKEEVNSVKSRKPTPLSMEDNTKSFHLIYNEGYFKDSNFLRRKKFNITCFKNSYAVIL</sequence>
<accession>A0AAF0UTD0</accession>
<dbReference type="Proteomes" id="UP001234989">
    <property type="component" value="Chromosome 10"/>
</dbReference>
<evidence type="ECO:0000313" key="3">
    <source>
        <dbReference type="Proteomes" id="UP001234989"/>
    </source>
</evidence>
<organism evidence="2 3">
    <name type="scientific">Solanum verrucosum</name>
    <dbReference type="NCBI Taxonomy" id="315347"/>
    <lineage>
        <taxon>Eukaryota</taxon>
        <taxon>Viridiplantae</taxon>
        <taxon>Streptophyta</taxon>
        <taxon>Embryophyta</taxon>
        <taxon>Tracheophyta</taxon>
        <taxon>Spermatophyta</taxon>
        <taxon>Magnoliopsida</taxon>
        <taxon>eudicotyledons</taxon>
        <taxon>Gunneridae</taxon>
        <taxon>Pentapetalae</taxon>
        <taxon>asterids</taxon>
        <taxon>lamiids</taxon>
        <taxon>Solanales</taxon>
        <taxon>Solanaceae</taxon>
        <taxon>Solanoideae</taxon>
        <taxon>Solaneae</taxon>
        <taxon>Solanum</taxon>
    </lineage>
</organism>